<evidence type="ECO:0000256" key="8">
    <source>
        <dbReference type="ARBA" id="ARBA00023157"/>
    </source>
</evidence>
<keyword evidence="11 13" id="KW-0807">Transducer</keyword>
<comment type="subcellular location">
    <subcellularLocation>
        <location evidence="1">Cell membrane</location>
        <topology evidence="1">Multi-pass membrane protein</topology>
    </subcellularLocation>
</comment>
<evidence type="ECO:0000256" key="1">
    <source>
        <dbReference type="ARBA" id="ARBA00004651"/>
    </source>
</evidence>
<keyword evidence="10" id="KW-0325">Glycoprotein</keyword>
<feature type="transmembrane region" description="Helical" evidence="14">
    <location>
        <begin position="32"/>
        <end position="56"/>
    </location>
</feature>
<protein>
    <recommendedName>
        <fullName evidence="15">G-protein coupled receptors family 1 profile domain-containing protein</fullName>
    </recommendedName>
</protein>
<keyword evidence="6 13" id="KW-0297">G-protein coupled receptor</keyword>
<sequence>MAVNATPDFLDYEMFTQATIPPAGWSCDALCVFILVSSIIIFTLGILGNSLVMWIIGRRTKRTVTSSWYLSLAVSDFLFCTTVPLNCVYMTTGDWHFGHFMCKFLSVAIPLNMYSSVFLLVIISIDRCLSVISPVWSQNHRTLTRSSVIIVLAWIFSVVLSLPTVMFATTQNRGDKTKCFKDYTSAAVSSKTMAVISFVVGLAVPLVVIVICYSVIMQKLRTHRIIKSSKPFKVMTVVIITFAISWLPYHIFRLLEHTHQFYSHSLLKTGIQITIILAYANSFMNPILYSFMGQDFTNKFLKSICTRMDNALHEDAHSTTAMSMSRIGDGQTI</sequence>
<keyword evidence="8" id="KW-1015">Disulfide bond</keyword>
<dbReference type="PROSITE" id="PS00237">
    <property type="entry name" value="G_PROTEIN_RECEP_F1_1"/>
    <property type="match status" value="1"/>
</dbReference>
<keyword evidence="5 14" id="KW-1133">Transmembrane helix</keyword>
<evidence type="ECO:0000256" key="7">
    <source>
        <dbReference type="ARBA" id="ARBA00023136"/>
    </source>
</evidence>
<dbReference type="GO" id="GO:0006935">
    <property type="term" value="P:chemotaxis"/>
    <property type="evidence" value="ECO:0007669"/>
    <property type="project" value="UniProtKB-KW"/>
</dbReference>
<evidence type="ECO:0000256" key="10">
    <source>
        <dbReference type="ARBA" id="ARBA00023180"/>
    </source>
</evidence>
<evidence type="ECO:0000313" key="16">
    <source>
        <dbReference type="EMBL" id="KAL2097722.1"/>
    </source>
</evidence>
<dbReference type="InterPro" id="IPR017452">
    <property type="entry name" value="GPCR_Rhodpsn_7TM"/>
</dbReference>
<dbReference type="Pfam" id="PF00001">
    <property type="entry name" value="7tm_1"/>
    <property type="match status" value="1"/>
</dbReference>
<feature type="transmembrane region" description="Helical" evidence="14">
    <location>
        <begin position="271"/>
        <end position="292"/>
    </location>
</feature>
<comment type="similarity">
    <text evidence="13">Belongs to the G-protein coupled receptor 1 family.</text>
</comment>
<keyword evidence="9 13" id="KW-0675">Receptor</keyword>
<evidence type="ECO:0000256" key="6">
    <source>
        <dbReference type="ARBA" id="ARBA00023040"/>
    </source>
</evidence>
<evidence type="ECO:0000256" key="12">
    <source>
        <dbReference type="ARBA" id="ARBA00025736"/>
    </source>
</evidence>
<name>A0ABD1KF05_9TELE</name>
<evidence type="ECO:0000256" key="11">
    <source>
        <dbReference type="ARBA" id="ARBA00023224"/>
    </source>
</evidence>
<organism evidence="16 17">
    <name type="scientific">Coilia grayii</name>
    <name type="common">Gray's grenadier anchovy</name>
    <dbReference type="NCBI Taxonomy" id="363190"/>
    <lineage>
        <taxon>Eukaryota</taxon>
        <taxon>Metazoa</taxon>
        <taxon>Chordata</taxon>
        <taxon>Craniata</taxon>
        <taxon>Vertebrata</taxon>
        <taxon>Euteleostomi</taxon>
        <taxon>Actinopterygii</taxon>
        <taxon>Neopterygii</taxon>
        <taxon>Teleostei</taxon>
        <taxon>Clupei</taxon>
        <taxon>Clupeiformes</taxon>
        <taxon>Clupeoidei</taxon>
        <taxon>Engraulidae</taxon>
        <taxon>Coilinae</taxon>
        <taxon>Coilia</taxon>
    </lineage>
</organism>
<feature type="domain" description="G-protein coupled receptors family 1 profile" evidence="15">
    <location>
        <begin position="48"/>
        <end position="289"/>
    </location>
</feature>
<keyword evidence="17" id="KW-1185">Reference proteome</keyword>
<feature type="transmembrane region" description="Helical" evidence="14">
    <location>
        <begin position="146"/>
        <end position="168"/>
    </location>
</feature>
<dbReference type="PROSITE" id="PS50262">
    <property type="entry name" value="G_PROTEIN_RECEP_F1_2"/>
    <property type="match status" value="1"/>
</dbReference>
<dbReference type="PRINTS" id="PR00237">
    <property type="entry name" value="GPCRRHODOPSN"/>
</dbReference>
<feature type="transmembrane region" description="Helical" evidence="14">
    <location>
        <begin position="68"/>
        <end position="92"/>
    </location>
</feature>
<evidence type="ECO:0000259" key="15">
    <source>
        <dbReference type="PROSITE" id="PS50262"/>
    </source>
</evidence>
<comment type="similarity">
    <text evidence="12">Belongs to the chemokine-like receptor (CMKLR) family.</text>
</comment>
<evidence type="ECO:0000256" key="5">
    <source>
        <dbReference type="ARBA" id="ARBA00022989"/>
    </source>
</evidence>
<dbReference type="SUPFAM" id="SSF81321">
    <property type="entry name" value="Family A G protein-coupled receptor-like"/>
    <property type="match status" value="1"/>
</dbReference>
<keyword evidence="2" id="KW-1003">Cell membrane</keyword>
<evidence type="ECO:0000256" key="4">
    <source>
        <dbReference type="ARBA" id="ARBA00022692"/>
    </source>
</evidence>
<keyword evidence="3" id="KW-0145">Chemotaxis</keyword>
<evidence type="ECO:0000256" key="14">
    <source>
        <dbReference type="SAM" id="Phobius"/>
    </source>
</evidence>
<feature type="transmembrane region" description="Helical" evidence="14">
    <location>
        <begin position="234"/>
        <end position="251"/>
    </location>
</feature>
<dbReference type="PANTHER" id="PTHR24225:SF0">
    <property type="entry name" value="N-FORMYL PEPTIDE RECEPTOR 2"/>
    <property type="match status" value="1"/>
</dbReference>
<dbReference type="FunFam" id="1.20.1070.10:FF:000034">
    <property type="entry name" value="G-protein coupled receptor 1"/>
    <property type="match status" value="1"/>
</dbReference>
<dbReference type="GO" id="GO:0004930">
    <property type="term" value="F:G protein-coupled receptor activity"/>
    <property type="evidence" value="ECO:0007669"/>
    <property type="project" value="UniProtKB-KW"/>
</dbReference>
<dbReference type="InterPro" id="IPR000276">
    <property type="entry name" value="GPCR_Rhodpsn"/>
</dbReference>
<evidence type="ECO:0000256" key="3">
    <source>
        <dbReference type="ARBA" id="ARBA00022500"/>
    </source>
</evidence>
<comment type="caution">
    <text evidence="16">The sequence shown here is derived from an EMBL/GenBank/DDBJ whole genome shotgun (WGS) entry which is preliminary data.</text>
</comment>
<dbReference type="Proteomes" id="UP001591681">
    <property type="component" value="Unassembled WGS sequence"/>
</dbReference>
<evidence type="ECO:0000256" key="9">
    <source>
        <dbReference type="ARBA" id="ARBA00023170"/>
    </source>
</evidence>
<evidence type="ECO:0000256" key="13">
    <source>
        <dbReference type="RuleBase" id="RU000688"/>
    </source>
</evidence>
<keyword evidence="7 14" id="KW-0472">Membrane</keyword>
<dbReference type="EMBL" id="JBHFQA010000006">
    <property type="protein sequence ID" value="KAL2097722.1"/>
    <property type="molecule type" value="Genomic_DNA"/>
</dbReference>
<dbReference type="PANTHER" id="PTHR24225">
    <property type="entry name" value="CHEMOTACTIC RECEPTOR"/>
    <property type="match status" value="1"/>
</dbReference>
<feature type="transmembrane region" description="Helical" evidence="14">
    <location>
        <begin position="104"/>
        <end position="125"/>
    </location>
</feature>
<dbReference type="GO" id="GO:0005886">
    <property type="term" value="C:plasma membrane"/>
    <property type="evidence" value="ECO:0007669"/>
    <property type="project" value="UniProtKB-SubCell"/>
</dbReference>
<reference evidence="16 17" key="1">
    <citation type="submission" date="2024-09" db="EMBL/GenBank/DDBJ databases">
        <title>A chromosome-level genome assembly of Gray's grenadier anchovy, Coilia grayii.</title>
        <authorList>
            <person name="Fu Z."/>
        </authorList>
    </citation>
    <scope>NUCLEOTIDE SEQUENCE [LARGE SCALE GENOMIC DNA]</scope>
    <source>
        <strain evidence="16">G4</strain>
        <tissue evidence="16">Muscle</tissue>
    </source>
</reference>
<keyword evidence="4 13" id="KW-0812">Transmembrane</keyword>
<accession>A0ABD1KF05</accession>
<dbReference type="Gene3D" id="1.20.1070.10">
    <property type="entry name" value="Rhodopsin 7-helix transmembrane proteins"/>
    <property type="match status" value="1"/>
</dbReference>
<gene>
    <name evidence="16" type="ORF">ACEWY4_006929</name>
</gene>
<dbReference type="AlphaFoldDB" id="A0ABD1KF05"/>
<evidence type="ECO:0000256" key="2">
    <source>
        <dbReference type="ARBA" id="ARBA00022475"/>
    </source>
</evidence>
<dbReference type="PRINTS" id="PR00526">
    <property type="entry name" value="FMETLEUPHER"/>
</dbReference>
<dbReference type="InterPro" id="IPR000826">
    <property type="entry name" value="Formyl_rcpt-rel"/>
</dbReference>
<feature type="transmembrane region" description="Helical" evidence="14">
    <location>
        <begin position="193"/>
        <end position="213"/>
    </location>
</feature>
<proteinExistence type="inferred from homology"/>
<evidence type="ECO:0000313" key="17">
    <source>
        <dbReference type="Proteomes" id="UP001591681"/>
    </source>
</evidence>